<dbReference type="InterPro" id="IPR058781">
    <property type="entry name" value="HH_AprE-like"/>
</dbReference>
<feature type="signal peptide" evidence="3">
    <location>
        <begin position="1"/>
        <end position="32"/>
    </location>
</feature>
<dbReference type="EMBL" id="CP050066">
    <property type="protein sequence ID" value="QIP05491.1"/>
    <property type="molecule type" value="Genomic_DNA"/>
</dbReference>
<dbReference type="InterPro" id="IPR003715">
    <property type="entry name" value="Poly_export_N"/>
</dbReference>
<accession>A0A6G8ZZ63</accession>
<feature type="chain" id="PRO_5026233271" evidence="3">
    <location>
        <begin position="33"/>
        <end position="423"/>
    </location>
</feature>
<dbReference type="GO" id="GO:0015159">
    <property type="term" value="F:polysaccharide transmembrane transporter activity"/>
    <property type="evidence" value="ECO:0007669"/>
    <property type="project" value="InterPro"/>
</dbReference>
<keyword evidence="2" id="KW-0175">Coiled coil</keyword>
<evidence type="ECO:0000259" key="5">
    <source>
        <dbReference type="Pfam" id="PF25994"/>
    </source>
</evidence>
<proteinExistence type="predicted"/>
<keyword evidence="1 3" id="KW-0732">Signal</keyword>
<dbReference type="RefSeq" id="WP_166466831.1">
    <property type="nucleotide sequence ID" value="NZ_CP050066.2"/>
</dbReference>
<dbReference type="Pfam" id="PF25994">
    <property type="entry name" value="HH_AprE"/>
    <property type="match status" value="1"/>
</dbReference>
<evidence type="ECO:0000256" key="3">
    <source>
        <dbReference type="SAM" id="SignalP"/>
    </source>
</evidence>
<gene>
    <name evidence="6" type="ORF">HAV00_04145</name>
</gene>
<evidence type="ECO:0000313" key="6">
    <source>
        <dbReference type="EMBL" id="QIP05491.1"/>
    </source>
</evidence>
<feature type="domain" description="Polysaccharide export protein N-terminal" evidence="4">
    <location>
        <begin position="34"/>
        <end position="93"/>
    </location>
</feature>
<evidence type="ECO:0000259" key="4">
    <source>
        <dbReference type="Pfam" id="PF02563"/>
    </source>
</evidence>
<feature type="domain" description="AprE-like long alpha-helical hairpin" evidence="5">
    <location>
        <begin position="163"/>
        <end position="347"/>
    </location>
</feature>
<sequence length="423" mass="46567">MASNAKMNIIRKLATALGLAVIIAAQTTPTWAIDYRLGISDRVKIKVQEWPDINGEYTLNADGAVSLPLIGNINAIGLRPNELGVKISELLKKRSRSGDQILTAVEIAQYRPFSIMGDVQKSGQYPYRPGLTVLEAISIAGGYYRPETGSLRIDRDVAIASGEINTLKIKLDRMLVHEARLSAALAGREDFSLPPELLKRRDDPETVNMMKSEQAALVLENDMKKNEQASFEAVKSLYNDEIGTLDGQVQALAEEKESIGTQLSQLRSMAAKGLALSPTLFALERSFAQVVNQQMGAATAIVRAKENITVSEQRMTQFQQERSRLNSKDLQQTRDTIAETRAKIETAFQLLDEAQTNAPADARGLPDRERSGFTILRKDGETIRHIAADEATLLAPDDVVKIPTIRSRLIVSRSSSRADAPER</sequence>
<dbReference type="PANTHER" id="PTHR33619:SF3">
    <property type="entry name" value="POLYSACCHARIDE EXPORT PROTEIN GFCE-RELATED"/>
    <property type="match status" value="1"/>
</dbReference>
<evidence type="ECO:0000256" key="2">
    <source>
        <dbReference type="SAM" id="Coils"/>
    </source>
</evidence>
<dbReference type="Gene3D" id="3.10.560.10">
    <property type="entry name" value="Outer membrane lipoprotein wza domain like"/>
    <property type="match status" value="1"/>
</dbReference>
<name>A0A6G8ZZ63_9BRAD</name>
<evidence type="ECO:0000313" key="7">
    <source>
        <dbReference type="Proteomes" id="UP000500895"/>
    </source>
</evidence>
<reference evidence="6 7" key="1">
    <citation type="journal article" date="2020" name="Int. J. Syst. Evol. Microbiol.">
        <title>Description and complete genome sequences of Bradyrhizobium symbiodeficiens sp. nov., a non-symbiotic bacterium associated with legumes native to Canada.</title>
        <authorList>
            <person name="Bromfield E.S.P."/>
            <person name="Cloutier S."/>
            <person name="Nguyen H.D.T."/>
        </authorList>
    </citation>
    <scope>NUCLEOTIDE SEQUENCE [LARGE SCALE GENOMIC DNA]</scope>
    <source>
        <strain evidence="6 7">101S1MB</strain>
    </source>
</reference>
<dbReference type="PANTHER" id="PTHR33619">
    <property type="entry name" value="POLYSACCHARIDE EXPORT PROTEIN GFCE-RELATED"/>
    <property type="match status" value="1"/>
</dbReference>
<protein>
    <submittedName>
        <fullName evidence="6">Polysaccharide biosynthesis/export family protein</fullName>
    </submittedName>
</protein>
<feature type="coiled-coil region" evidence="2">
    <location>
        <begin position="301"/>
        <end position="357"/>
    </location>
</feature>
<dbReference type="Pfam" id="PF02563">
    <property type="entry name" value="Poly_export"/>
    <property type="match status" value="1"/>
</dbReference>
<organism evidence="6 7">
    <name type="scientific">Bradyrhizobium symbiodeficiens</name>
    <dbReference type="NCBI Taxonomy" id="1404367"/>
    <lineage>
        <taxon>Bacteria</taxon>
        <taxon>Pseudomonadati</taxon>
        <taxon>Pseudomonadota</taxon>
        <taxon>Alphaproteobacteria</taxon>
        <taxon>Hyphomicrobiales</taxon>
        <taxon>Nitrobacteraceae</taxon>
        <taxon>Bradyrhizobium</taxon>
    </lineage>
</organism>
<evidence type="ECO:0000256" key="1">
    <source>
        <dbReference type="ARBA" id="ARBA00022729"/>
    </source>
</evidence>
<dbReference type="AlphaFoldDB" id="A0A6G8ZZ63"/>
<dbReference type="InterPro" id="IPR049712">
    <property type="entry name" value="Poly_export"/>
</dbReference>
<dbReference type="Gene3D" id="3.30.1950.10">
    <property type="entry name" value="wza like domain"/>
    <property type="match status" value="1"/>
</dbReference>
<dbReference type="Proteomes" id="UP000500895">
    <property type="component" value="Chromosome"/>
</dbReference>